<comment type="similarity">
    <text evidence="8">Belongs to the binding-protein-dependent transport system permease family.</text>
</comment>
<evidence type="ECO:0000313" key="11">
    <source>
        <dbReference type="EMBL" id="PNL90880.1"/>
    </source>
</evidence>
<feature type="domain" description="ABC transmembrane type-1" evidence="10">
    <location>
        <begin position="288"/>
        <end position="476"/>
    </location>
</feature>
<organism evidence="11 12">
    <name type="scientific">Aerococcus viridans</name>
    <dbReference type="NCBI Taxonomy" id="1377"/>
    <lineage>
        <taxon>Bacteria</taxon>
        <taxon>Bacillati</taxon>
        <taxon>Bacillota</taxon>
        <taxon>Bacilli</taxon>
        <taxon>Lactobacillales</taxon>
        <taxon>Aerococcaceae</taxon>
        <taxon>Aerococcus</taxon>
    </lineage>
</organism>
<dbReference type="SUPFAM" id="SSF161098">
    <property type="entry name" value="MetI-like"/>
    <property type="match status" value="1"/>
</dbReference>
<comment type="subcellular location">
    <subcellularLocation>
        <location evidence="1 8">Cell membrane</location>
        <topology evidence="1 8">Multi-pass membrane protein</topology>
    </subcellularLocation>
</comment>
<evidence type="ECO:0000259" key="10">
    <source>
        <dbReference type="PROSITE" id="PS50928"/>
    </source>
</evidence>
<dbReference type="NCBIfam" id="TIGR01726">
    <property type="entry name" value="HEQRo_perm_3TM"/>
    <property type="match status" value="1"/>
</dbReference>
<keyword evidence="4 8" id="KW-0812">Transmembrane</keyword>
<feature type="signal peptide" evidence="9">
    <location>
        <begin position="1"/>
        <end position="22"/>
    </location>
</feature>
<reference evidence="12" key="1">
    <citation type="submission" date="2017-12" db="EMBL/GenBank/DDBJ databases">
        <title>FDA dAtabase for Regulatory Grade micrObial Sequences (FDA-ARGOS): Supporting development and validation of Infectious Disease Dx tests.</title>
        <authorList>
            <person name="Hoffmann M."/>
            <person name="Allard M."/>
            <person name="Evans P."/>
            <person name="Brown E."/>
            <person name="Tallon L."/>
            <person name="Sadzewicz L."/>
            <person name="Sengamalay N."/>
            <person name="Ott S."/>
            <person name="Godinez A."/>
            <person name="Nagaraj S."/>
            <person name="Vavikolanu K."/>
            <person name="Aluvathingal J."/>
            <person name="Nadendla S."/>
            <person name="Sichtig H."/>
        </authorList>
    </citation>
    <scope>NUCLEOTIDE SEQUENCE [LARGE SCALE GENOMIC DNA]</scope>
    <source>
        <strain evidence="12">FDAARGOS_249</strain>
    </source>
</reference>
<evidence type="ECO:0000256" key="9">
    <source>
        <dbReference type="SAM" id="SignalP"/>
    </source>
</evidence>
<dbReference type="Gene3D" id="1.10.3720.10">
    <property type="entry name" value="MetI-like"/>
    <property type="match status" value="1"/>
</dbReference>
<proteinExistence type="inferred from homology"/>
<evidence type="ECO:0000256" key="2">
    <source>
        <dbReference type="ARBA" id="ARBA00022448"/>
    </source>
</evidence>
<feature type="transmembrane region" description="Helical" evidence="8">
    <location>
        <begin position="454"/>
        <end position="475"/>
    </location>
</feature>
<dbReference type="AlphaFoldDB" id="A0A2J9PLM3"/>
<dbReference type="Gene3D" id="3.40.190.10">
    <property type="entry name" value="Periplasmic binding protein-like II"/>
    <property type="match status" value="2"/>
</dbReference>
<comment type="caution">
    <text evidence="11">The sequence shown here is derived from an EMBL/GenBank/DDBJ whole genome shotgun (WGS) entry which is preliminary data.</text>
</comment>
<dbReference type="InterPro" id="IPR043429">
    <property type="entry name" value="ArtM/GltK/GlnP/TcyL/YhdX-like"/>
</dbReference>
<protein>
    <submittedName>
        <fullName evidence="11">Glutamine ABC transporter substrate-binding protein</fullName>
    </submittedName>
</protein>
<keyword evidence="9" id="KW-0732">Signal</keyword>
<dbReference type="CDD" id="cd00996">
    <property type="entry name" value="PBP2_AatB_like"/>
    <property type="match status" value="1"/>
</dbReference>
<name>A0A2J9PLM3_9LACT</name>
<evidence type="ECO:0000256" key="7">
    <source>
        <dbReference type="ARBA" id="ARBA00023136"/>
    </source>
</evidence>
<accession>A0A2J9PLM3</accession>
<dbReference type="SUPFAM" id="SSF53850">
    <property type="entry name" value="Periplasmic binding protein-like II"/>
    <property type="match status" value="1"/>
</dbReference>
<keyword evidence="2 8" id="KW-0813">Transport</keyword>
<dbReference type="RefSeq" id="WP_083067655.1">
    <property type="nucleotide sequence ID" value="NZ_NBTM02000001.1"/>
</dbReference>
<keyword evidence="7 8" id="KW-0472">Membrane</keyword>
<dbReference type="EMBL" id="NBTM02000001">
    <property type="protein sequence ID" value="PNL90880.1"/>
    <property type="molecule type" value="Genomic_DNA"/>
</dbReference>
<dbReference type="GO" id="GO:0006865">
    <property type="term" value="P:amino acid transport"/>
    <property type="evidence" value="ECO:0007669"/>
    <property type="project" value="UniProtKB-KW"/>
</dbReference>
<feature type="transmembrane region" description="Helical" evidence="8">
    <location>
        <begin position="292"/>
        <end position="315"/>
    </location>
</feature>
<gene>
    <name evidence="11" type="ORF">A6J77_000790</name>
</gene>
<dbReference type="GO" id="GO:0022857">
    <property type="term" value="F:transmembrane transporter activity"/>
    <property type="evidence" value="ECO:0007669"/>
    <property type="project" value="InterPro"/>
</dbReference>
<sequence length="484" mass="53487">MKKFKFRNFVLSIILSIGLAFAVGQTSVKATESEDTSGETYVIGLDDTFAPMGFRDGSGELVGFDIDLANAVADLYGWNLEFQPIDWAMKETELNSGNIDMIWNGYGITPEREEMVLFSEPYIESGQMVISKKGSGIEELSDLAGKTIATQSGSTALTFMQEWPDDLYNQLADEPVLYPSYNEVFTDLDADRVDAIYAGDIYSRYTLNQKGTLDEYEYFVDETSVEPMGVGFRKSDTVLKEQVDAGIEELRQNGTYAEIEAKWFGEDSESSGSSNIVMTVLPSLLNGLKLTLLLFVIVLILSVPIGFLIGILRVFGPKWLQAIIEAYVFIMRGSPLMLQLMVIFFGLPYIGIAMDRFPAAVLAYVINYAAYFAEIFRGGISAVPDGQYESISVLGIGKIRGFRRIILPQVVNIVLPSIGNEVISLVKDTSLVYVIGLGELLRAGNIAANTYASLVPYLVAGAIYLIVTAVLTFILRKFENQLKW</sequence>
<evidence type="ECO:0000256" key="1">
    <source>
        <dbReference type="ARBA" id="ARBA00004651"/>
    </source>
</evidence>
<keyword evidence="3" id="KW-1003">Cell membrane</keyword>
<evidence type="ECO:0000313" key="12">
    <source>
        <dbReference type="Proteomes" id="UP000192813"/>
    </source>
</evidence>
<dbReference type="InterPro" id="IPR000515">
    <property type="entry name" value="MetI-like"/>
</dbReference>
<feature type="chain" id="PRO_5039464054" evidence="9">
    <location>
        <begin position="23"/>
        <end position="484"/>
    </location>
</feature>
<evidence type="ECO:0000256" key="4">
    <source>
        <dbReference type="ARBA" id="ARBA00022692"/>
    </source>
</evidence>
<evidence type="ECO:0000256" key="6">
    <source>
        <dbReference type="ARBA" id="ARBA00022989"/>
    </source>
</evidence>
<dbReference type="GO" id="GO:0043190">
    <property type="term" value="C:ATP-binding cassette (ABC) transporter complex"/>
    <property type="evidence" value="ECO:0007669"/>
    <property type="project" value="InterPro"/>
</dbReference>
<dbReference type="Pfam" id="PF00528">
    <property type="entry name" value="BPD_transp_1"/>
    <property type="match status" value="1"/>
</dbReference>
<feature type="transmembrane region" description="Helical" evidence="8">
    <location>
        <begin position="336"/>
        <end position="354"/>
    </location>
</feature>
<dbReference type="CDD" id="cd06261">
    <property type="entry name" value="TM_PBP2"/>
    <property type="match status" value="1"/>
</dbReference>
<dbReference type="Pfam" id="PF00497">
    <property type="entry name" value="SBP_bac_3"/>
    <property type="match status" value="1"/>
</dbReference>
<dbReference type="InterPro" id="IPR010065">
    <property type="entry name" value="AA_ABC_transptr_permease_3TM"/>
</dbReference>
<keyword evidence="5" id="KW-0029">Amino-acid transport</keyword>
<dbReference type="InterPro" id="IPR035906">
    <property type="entry name" value="MetI-like_sf"/>
</dbReference>
<dbReference type="PANTHER" id="PTHR30614:SF0">
    <property type="entry name" value="L-CYSTINE TRANSPORT SYSTEM PERMEASE PROTEIN TCYL"/>
    <property type="match status" value="1"/>
</dbReference>
<dbReference type="PROSITE" id="PS50928">
    <property type="entry name" value="ABC_TM1"/>
    <property type="match status" value="1"/>
</dbReference>
<evidence type="ECO:0000256" key="3">
    <source>
        <dbReference type="ARBA" id="ARBA00022475"/>
    </source>
</evidence>
<dbReference type="PANTHER" id="PTHR30614">
    <property type="entry name" value="MEMBRANE COMPONENT OF AMINO ACID ABC TRANSPORTER"/>
    <property type="match status" value="1"/>
</dbReference>
<dbReference type="Proteomes" id="UP000192813">
    <property type="component" value="Unassembled WGS sequence"/>
</dbReference>
<dbReference type="InterPro" id="IPR001638">
    <property type="entry name" value="Solute-binding_3/MltF_N"/>
</dbReference>
<evidence type="ECO:0000256" key="5">
    <source>
        <dbReference type="ARBA" id="ARBA00022970"/>
    </source>
</evidence>
<dbReference type="SMART" id="SM00062">
    <property type="entry name" value="PBPb"/>
    <property type="match status" value="1"/>
</dbReference>
<evidence type="ECO:0000256" key="8">
    <source>
        <dbReference type="RuleBase" id="RU363032"/>
    </source>
</evidence>
<keyword evidence="6 8" id="KW-1133">Transmembrane helix</keyword>